<gene>
    <name evidence="8" type="ORF">LEP1GSC133_4085</name>
</gene>
<dbReference type="SUPFAM" id="SSF51905">
    <property type="entry name" value="FAD/NAD(P)-binding domain"/>
    <property type="match status" value="1"/>
</dbReference>
<keyword evidence="3" id="KW-0285">Flavoprotein</keyword>
<keyword evidence="4" id="KW-0274">FAD</keyword>
<comment type="caution">
    <text evidence="8">The sequence shown here is derived from an EMBL/GenBank/DDBJ whole genome shotgun (WGS) entry which is preliminary data.</text>
</comment>
<feature type="transmembrane region" description="Helical" evidence="6">
    <location>
        <begin position="20"/>
        <end position="38"/>
    </location>
</feature>
<dbReference type="Pfam" id="PF01266">
    <property type="entry name" value="DAO"/>
    <property type="match status" value="1"/>
</dbReference>
<dbReference type="STRING" id="1192866.LEP1GSC133_4085"/>
<dbReference type="AlphaFoldDB" id="M6W6J0"/>
<sequence>MSKNKKSPSNTRSAKSQGSFVYDLLVIGGGITGAHVLWDSTLRGMKSILLEKNDYASGTSQATSKMIHGGLRYLKNFELGLVRESLRERAILARITPQAVQTMGFLVPIYSNIERLVLKVGMEMYNALSYDRNANISQDRSIPKYSFLSKEQTTMESPTIKRDKLKGSYLYYDYLNINPERHTCEFIFSARERGAEAKNYTEVTSITRSTDSLYTVVARDKISGKEISFQTKSVVNATGPWADLVESLAGVEIEKHLVRSKGIHIVTRKICGDKTLVTKKKTVHISLSSRGETKRSSEPPTRNI</sequence>
<organism evidence="8 9">
    <name type="scientific">Leptospira borgpetersenii serovar Pomona str. 200901868</name>
    <dbReference type="NCBI Taxonomy" id="1192866"/>
    <lineage>
        <taxon>Bacteria</taxon>
        <taxon>Pseudomonadati</taxon>
        <taxon>Spirochaetota</taxon>
        <taxon>Spirochaetia</taxon>
        <taxon>Leptospirales</taxon>
        <taxon>Leptospiraceae</taxon>
        <taxon>Leptospira</taxon>
    </lineage>
</organism>
<dbReference type="InterPro" id="IPR000447">
    <property type="entry name" value="G3P_DH_FAD-dep"/>
</dbReference>
<dbReference type="GO" id="GO:0004368">
    <property type="term" value="F:glycerol-3-phosphate dehydrogenase (quinone) activity"/>
    <property type="evidence" value="ECO:0007669"/>
    <property type="project" value="InterPro"/>
</dbReference>
<dbReference type="Proteomes" id="UP000012159">
    <property type="component" value="Unassembled WGS sequence"/>
</dbReference>
<dbReference type="InterPro" id="IPR036188">
    <property type="entry name" value="FAD/NAD-bd_sf"/>
</dbReference>
<keyword evidence="6" id="KW-0472">Membrane</keyword>
<feature type="domain" description="FAD dependent oxidoreductase" evidence="7">
    <location>
        <begin position="23"/>
        <end position="270"/>
    </location>
</feature>
<keyword evidence="6" id="KW-0812">Transmembrane</keyword>
<dbReference type="PANTHER" id="PTHR11985:SF35">
    <property type="entry name" value="ANAEROBIC GLYCEROL-3-PHOSPHATE DEHYDROGENASE SUBUNIT A"/>
    <property type="match status" value="1"/>
</dbReference>
<dbReference type="Gene3D" id="3.50.50.60">
    <property type="entry name" value="FAD/NAD(P)-binding domain"/>
    <property type="match status" value="1"/>
</dbReference>
<comment type="similarity">
    <text evidence="2">Belongs to the FAD-dependent glycerol-3-phosphate dehydrogenase family.</text>
</comment>
<dbReference type="InterPro" id="IPR006076">
    <property type="entry name" value="FAD-dep_OxRdtase"/>
</dbReference>
<dbReference type="EMBL" id="AKWF02000065">
    <property type="protein sequence ID" value="EMO63051.1"/>
    <property type="molecule type" value="Genomic_DNA"/>
</dbReference>
<evidence type="ECO:0000256" key="6">
    <source>
        <dbReference type="SAM" id="Phobius"/>
    </source>
</evidence>
<evidence type="ECO:0000256" key="5">
    <source>
        <dbReference type="ARBA" id="ARBA00023002"/>
    </source>
</evidence>
<comment type="cofactor">
    <cofactor evidence="1">
        <name>FAD</name>
        <dbReference type="ChEBI" id="CHEBI:57692"/>
    </cofactor>
</comment>
<protein>
    <submittedName>
        <fullName evidence="8">FAD dependent oxidoreductase</fullName>
    </submittedName>
</protein>
<dbReference type="Gene3D" id="3.30.9.10">
    <property type="entry name" value="D-Amino Acid Oxidase, subunit A, domain 2"/>
    <property type="match status" value="1"/>
</dbReference>
<evidence type="ECO:0000256" key="2">
    <source>
        <dbReference type="ARBA" id="ARBA00007330"/>
    </source>
</evidence>
<evidence type="ECO:0000259" key="7">
    <source>
        <dbReference type="Pfam" id="PF01266"/>
    </source>
</evidence>
<evidence type="ECO:0000256" key="1">
    <source>
        <dbReference type="ARBA" id="ARBA00001974"/>
    </source>
</evidence>
<evidence type="ECO:0000313" key="8">
    <source>
        <dbReference type="EMBL" id="EMO63051.1"/>
    </source>
</evidence>
<evidence type="ECO:0000256" key="3">
    <source>
        <dbReference type="ARBA" id="ARBA00022630"/>
    </source>
</evidence>
<keyword evidence="5" id="KW-0560">Oxidoreductase</keyword>
<dbReference type="PRINTS" id="PR01001">
    <property type="entry name" value="FADG3PDH"/>
</dbReference>
<name>M6W6J0_LEPBO</name>
<dbReference type="PANTHER" id="PTHR11985">
    <property type="entry name" value="GLYCEROL-3-PHOSPHATE DEHYDROGENASE"/>
    <property type="match status" value="1"/>
</dbReference>
<evidence type="ECO:0000256" key="4">
    <source>
        <dbReference type="ARBA" id="ARBA00022827"/>
    </source>
</evidence>
<dbReference type="GO" id="GO:0046168">
    <property type="term" value="P:glycerol-3-phosphate catabolic process"/>
    <property type="evidence" value="ECO:0007669"/>
    <property type="project" value="TreeGrafter"/>
</dbReference>
<reference evidence="8 9" key="1">
    <citation type="submission" date="2013-01" db="EMBL/GenBank/DDBJ databases">
        <authorList>
            <person name="Harkins D.M."/>
            <person name="Durkin A.S."/>
            <person name="Brinkac L.M."/>
            <person name="Haft D.H."/>
            <person name="Selengut J.D."/>
            <person name="Sanka R."/>
            <person name="DePew J."/>
            <person name="Purushe J."/>
            <person name="Picardeau M."/>
            <person name="Werts C."/>
            <person name="Goarant C."/>
            <person name="Vinetz J.M."/>
            <person name="Sutton G.G."/>
            <person name="Nierman W.C."/>
            <person name="Fouts D.E."/>
        </authorList>
    </citation>
    <scope>NUCLEOTIDE SEQUENCE [LARGE SCALE GENOMIC DNA]</scope>
    <source>
        <strain evidence="8 9">200901868</strain>
    </source>
</reference>
<evidence type="ECO:0000313" key="9">
    <source>
        <dbReference type="Proteomes" id="UP000012159"/>
    </source>
</evidence>
<accession>M6W6J0</accession>
<proteinExistence type="inferred from homology"/>
<keyword evidence="6" id="KW-1133">Transmembrane helix</keyword>